<keyword evidence="4 8" id="KW-0812">Transmembrane</keyword>
<dbReference type="PRINTS" id="PR00171">
    <property type="entry name" value="SUGRTRNSPORT"/>
</dbReference>
<dbReference type="InterPro" id="IPR003663">
    <property type="entry name" value="Sugar/inositol_transpt"/>
</dbReference>
<dbReference type="PANTHER" id="PTHR48022:SF40">
    <property type="entry name" value="MAJOR FACILITATOR SUPERFAMILY (MFS) PROFILE DOMAIN-CONTAINING PROTEIN"/>
    <property type="match status" value="1"/>
</dbReference>
<dbReference type="Pfam" id="PF00083">
    <property type="entry name" value="Sugar_tr"/>
    <property type="match status" value="1"/>
</dbReference>
<proteinExistence type="inferred from homology"/>
<dbReference type="GO" id="GO:0005351">
    <property type="term" value="F:carbohydrate:proton symporter activity"/>
    <property type="evidence" value="ECO:0007669"/>
    <property type="project" value="TreeGrafter"/>
</dbReference>
<name>A0A0G4KZY1_VERLO</name>
<dbReference type="PROSITE" id="PS00217">
    <property type="entry name" value="SUGAR_TRANSPORT_2"/>
    <property type="match status" value="1"/>
</dbReference>
<accession>A0A0G4KZY1</accession>
<evidence type="ECO:0000256" key="7">
    <source>
        <dbReference type="SAM" id="MobiDB-lite"/>
    </source>
</evidence>
<feature type="transmembrane region" description="Helical" evidence="8">
    <location>
        <begin position="717"/>
        <end position="736"/>
    </location>
</feature>
<evidence type="ECO:0000313" key="10">
    <source>
        <dbReference type="EMBL" id="CRK14995.1"/>
    </source>
</evidence>
<evidence type="ECO:0000256" key="5">
    <source>
        <dbReference type="ARBA" id="ARBA00022989"/>
    </source>
</evidence>
<dbReference type="PROSITE" id="PS50850">
    <property type="entry name" value="MFS"/>
    <property type="match status" value="1"/>
</dbReference>
<feature type="transmembrane region" description="Helical" evidence="8">
    <location>
        <begin position="455"/>
        <end position="478"/>
    </location>
</feature>
<evidence type="ECO:0000256" key="1">
    <source>
        <dbReference type="ARBA" id="ARBA00004141"/>
    </source>
</evidence>
<dbReference type="Proteomes" id="UP000045706">
    <property type="component" value="Unassembled WGS sequence"/>
</dbReference>
<feature type="transmembrane region" description="Helical" evidence="8">
    <location>
        <begin position="60"/>
        <end position="84"/>
    </location>
</feature>
<evidence type="ECO:0000256" key="8">
    <source>
        <dbReference type="SAM" id="Phobius"/>
    </source>
</evidence>
<feature type="transmembrane region" description="Helical" evidence="8">
    <location>
        <begin position="20"/>
        <end position="39"/>
    </location>
</feature>
<keyword evidence="5 8" id="KW-1133">Transmembrane helix</keyword>
<keyword evidence="3" id="KW-0813">Transport</keyword>
<gene>
    <name evidence="10" type="ORF">BN1723_002158</name>
</gene>
<dbReference type="Gene3D" id="1.20.1250.20">
    <property type="entry name" value="MFS general substrate transporter like domains"/>
    <property type="match status" value="2"/>
</dbReference>
<dbReference type="InterPro" id="IPR050360">
    <property type="entry name" value="MFS_Sugar_Transporters"/>
</dbReference>
<feature type="transmembrane region" description="Helical" evidence="8">
    <location>
        <begin position="149"/>
        <end position="171"/>
    </location>
</feature>
<organism evidence="10 11">
    <name type="scientific">Verticillium longisporum</name>
    <name type="common">Verticillium dahliae var. longisporum</name>
    <dbReference type="NCBI Taxonomy" id="100787"/>
    <lineage>
        <taxon>Eukaryota</taxon>
        <taxon>Fungi</taxon>
        <taxon>Dikarya</taxon>
        <taxon>Ascomycota</taxon>
        <taxon>Pezizomycotina</taxon>
        <taxon>Sordariomycetes</taxon>
        <taxon>Hypocreomycetidae</taxon>
        <taxon>Glomerellales</taxon>
        <taxon>Plectosphaerellaceae</taxon>
        <taxon>Verticillium</taxon>
    </lineage>
</organism>
<sequence>MAIAMGWQKPDNVAGSSAPAIMVGLFVASGGLLFGYDTGSDAVHPLSTMAIAMGWQKPDNVAGSSAPAIMVGLFVASGGLLFGYDTGTINGILAMEAFRRDFTTVPQGADGRYIITAAQSSIIVAILSAGTALGALLSAPAGDTIGRRMSLLASVGVFSFGGIFQVCAHNIDMLLVGRFFAGVGVGAISVLVPLYQSEMAPKWIRGTLVCAYQFSITLGLLWASSVNMLTQHMQSPAAYRIPLGIQLVWAVVLAAGLLVLPETPRYLVKSGKQEAAGLSLSRLRRLDITHPALQDELREIVANHEYELTLGPDSYLELFTGHPHLGRRTLTGCGLQMLQQLTGINFIMYYSTTFFDGVNVDDPYLKSLILHIINVCSTIPGLLVIETWGRRKLLIVGAIGVGVGAISVLVPLYQSEMAPKWIRGTLVCAYQFSITLGLLWASSVNMLTQHMQTPAAYRIPLGIQLVWAVVLAAGLLVLPETPRYLVKSGKQEAAGLSLSRLRRLDITHPALQDELREIVANHEYELTLGPDSYLELFTGHPHLGRRTLTGCGLQMLQQLTGINFIMYYSTTFFDGVNVDDPYLKSLILHIINVCSTIPGLLVIETWGRRKLLIVGAIGMAICQLLIASFSAAAGAHLRQASQIILIVFCAINIFFFAASWGPVTWVVTSEIYPLKIRAKAMSVSTFANWLLNFAIAYGTPFMVTDEPGSDNIGPKIFFLWGAFCIIALLFVWCMVYETSKVSLEQIDEMYERIDYAWNSTRFEPSWSFQQLLTEGWSDSGVPPHPEHELQQTSSASTTQSSSNAPSAPGTGVSGSTSSSTSENKTQPQLGNVDFSY</sequence>
<dbReference type="PANTHER" id="PTHR48022">
    <property type="entry name" value="PLASTIDIC GLUCOSE TRANSPORTER 4"/>
    <property type="match status" value="1"/>
</dbReference>
<feature type="compositionally biased region" description="Low complexity" evidence="7">
    <location>
        <begin position="790"/>
        <end position="821"/>
    </location>
</feature>
<feature type="transmembrane region" description="Helical" evidence="8">
    <location>
        <begin position="394"/>
        <end position="413"/>
    </location>
</feature>
<feature type="transmembrane region" description="Helical" evidence="8">
    <location>
        <begin position="643"/>
        <end position="668"/>
    </location>
</feature>
<feature type="transmembrane region" description="Helical" evidence="8">
    <location>
        <begin position="237"/>
        <end position="260"/>
    </location>
</feature>
<feature type="transmembrane region" description="Helical" evidence="8">
    <location>
        <begin position="425"/>
        <end position="443"/>
    </location>
</feature>
<evidence type="ECO:0000259" key="9">
    <source>
        <dbReference type="PROSITE" id="PS50850"/>
    </source>
</evidence>
<feature type="transmembrane region" description="Helical" evidence="8">
    <location>
        <begin position="680"/>
        <end position="697"/>
    </location>
</feature>
<comment type="subcellular location">
    <subcellularLocation>
        <location evidence="1">Membrane</location>
        <topology evidence="1">Multi-pass membrane protein</topology>
    </subcellularLocation>
</comment>
<dbReference type="EMBL" id="CVQI01005557">
    <property type="protein sequence ID" value="CRK14995.1"/>
    <property type="molecule type" value="Genomic_DNA"/>
</dbReference>
<feature type="region of interest" description="Disordered" evidence="7">
    <location>
        <begin position="777"/>
        <end position="836"/>
    </location>
</feature>
<dbReference type="NCBIfam" id="TIGR00879">
    <property type="entry name" value="SP"/>
    <property type="match status" value="2"/>
</dbReference>
<keyword evidence="6 8" id="KW-0472">Membrane</keyword>
<feature type="transmembrane region" description="Helical" evidence="8">
    <location>
        <begin position="113"/>
        <end position="137"/>
    </location>
</feature>
<protein>
    <recommendedName>
        <fullName evidence="9">Major facilitator superfamily (MFS) profile domain-containing protein</fullName>
    </recommendedName>
</protein>
<reference evidence="11" key="1">
    <citation type="submission" date="2015-05" db="EMBL/GenBank/DDBJ databases">
        <authorList>
            <person name="Fogelqvist Johan"/>
        </authorList>
    </citation>
    <scope>NUCLEOTIDE SEQUENCE [LARGE SCALE GENOMIC DNA]</scope>
</reference>
<dbReference type="InterPro" id="IPR005829">
    <property type="entry name" value="Sugar_transporter_CS"/>
</dbReference>
<feature type="transmembrane region" description="Helical" evidence="8">
    <location>
        <begin position="177"/>
        <end position="195"/>
    </location>
</feature>
<evidence type="ECO:0000256" key="2">
    <source>
        <dbReference type="ARBA" id="ARBA00010992"/>
    </source>
</evidence>
<dbReference type="InterPro" id="IPR036259">
    <property type="entry name" value="MFS_trans_sf"/>
</dbReference>
<dbReference type="InterPro" id="IPR020846">
    <property type="entry name" value="MFS_dom"/>
</dbReference>
<evidence type="ECO:0000256" key="4">
    <source>
        <dbReference type="ARBA" id="ARBA00022692"/>
    </source>
</evidence>
<dbReference type="InterPro" id="IPR005828">
    <property type="entry name" value="MFS_sugar_transport-like"/>
</dbReference>
<dbReference type="GO" id="GO:0016020">
    <property type="term" value="C:membrane"/>
    <property type="evidence" value="ECO:0007669"/>
    <property type="project" value="UniProtKB-SubCell"/>
</dbReference>
<feature type="domain" description="Major facilitator superfamily (MFS) profile" evidence="9">
    <location>
        <begin position="71"/>
        <end position="739"/>
    </location>
</feature>
<evidence type="ECO:0000256" key="6">
    <source>
        <dbReference type="ARBA" id="ARBA00023136"/>
    </source>
</evidence>
<dbReference type="AlphaFoldDB" id="A0A0G4KZY1"/>
<feature type="transmembrane region" description="Helical" evidence="8">
    <location>
        <begin position="207"/>
        <end position="225"/>
    </location>
</feature>
<feature type="transmembrane region" description="Helical" evidence="8">
    <location>
        <begin position="368"/>
        <end position="388"/>
    </location>
</feature>
<comment type="similarity">
    <text evidence="2">Belongs to the major facilitator superfamily. Sugar transporter (TC 2.A.1.1) family.</text>
</comment>
<evidence type="ECO:0000313" key="11">
    <source>
        <dbReference type="Proteomes" id="UP000045706"/>
    </source>
</evidence>
<dbReference type="SUPFAM" id="SSF103473">
    <property type="entry name" value="MFS general substrate transporter"/>
    <property type="match status" value="2"/>
</dbReference>
<evidence type="ECO:0000256" key="3">
    <source>
        <dbReference type="ARBA" id="ARBA00022448"/>
    </source>
</evidence>
<feature type="transmembrane region" description="Helical" evidence="8">
    <location>
        <begin position="611"/>
        <end position="637"/>
    </location>
</feature>